<evidence type="ECO:0000259" key="1">
    <source>
        <dbReference type="Pfam" id="PF20209"/>
    </source>
</evidence>
<accession>A0A165R0U3</accession>
<dbReference type="AlphaFoldDB" id="A0A165R0U3"/>
<organism evidence="2 3">
    <name type="scientific">Neolentinus lepideus HHB14362 ss-1</name>
    <dbReference type="NCBI Taxonomy" id="1314782"/>
    <lineage>
        <taxon>Eukaryota</taxon>
        <taxon>Fungi</taxon>
        <taxon>Dikarya</taxon>
        <taxon>Basidiomycota</taxon>
        <taxon>Agaricomycotina</taxon>
        <taxon>Agaricomycetes</taxon>
        <taxon>Gloeophyllales</taxon>
        <taxon>Gloeophyllaceae</taxon>
        <taxon>Neolentinus</taxon>
    </lineage>
</organism>
<reference evidence="2 3" key="1">
    <citation type="journal article" date="2016" name="Mol. Biol. Evol.">
        <title>Comparative Genomics of Early-Diverging Mushroom-Forming Fungi Provides Insights into the Origins of Lignocellulose Decay Capabilities.</title>
        <authorList>
            <person name="Nagy L.G."/>
            <person name="Riley R."/>
            <person name="Tritt A."/>
            <person name="Adam C."/>
            <person name="Daum C."/>
            <person name="Floudas D."/>
            <person name="Sun H."/>
            <person name="Yadav J.S."/>
            <person name="Pangilinan J."/>
            <person name="Larsson K.H."/>
            <person name="Matsuura K."/>
            <person name="Barry K."/>
            <person name="Labutti K."/>
            <person name="Kuo R."/>
            <person name="Ohm R.A."/>
            <person name="Bhattacharya S.S."/>
            <person name="Shirouzu T."/>
            <person name="Yoshinaga Y."/>
            <person name="Martin F.M."/>
            <person name="Grigoriev I.V."/>
            <person name="Hibbett D.S."/>
        </authorList>
    </citation>
    <scope>NUCLEOTIDE SEQUENCE [LARGE SCALE GENOMIC DNA]</scope>
    <source>
        <strain evidence="2 3">HHB14362 ss-1</strain>
    </source>
</reference>
<dbReference type="Proteomes" id="UP000076761">
    <property type="component" value="Unassembled WGS sequence"/>
</dbReference>
<feature type="domain" description="DUF6570" evidence="1">
    <location>
        <begin position="1"/>
        <end position="81"/>
    </location>
</feature>
<gene>
    <name evidence="2" type="ORF">NEOLEDRAFT_1025062</name>
</gene>
<sequence>MRANAIMFANPTPKIYQILPPPRSEMDDVLAFIYTGPTQPTEEEFKRTPLLVSHKRISNALEWLKINHIDYCDIDISYDNIRSYPQNEPPVLISYHPSQELKEGFAKALNDTGEEEGTSTGPCPLVVHGVTGSELHTKSMKSLKAVAMKHLLSGGKVMAVGHAEHPESIYNNPHLYPQMFPWLFPYGLGGLGNNKFCKKVPEITHKRLLLMYHDK</sequence>
<evidence type="ECO:0000313" key="2">
    <source>
        <dbReference type="EMBL" id="KZT23150.1"/>
    </source>
</evidence>
<name>A0A165R0U3_9AGAM</name>
<dbReference type="InParanoid" id="A0A165R0U3"/>
<proteinExistence type="predicted"/>
<feature type="non-terminal residue" evidence="2">
    <location>
        <position position="215"/>
    </location>
</feature>
<dbReference type="Pfam" id="PF20209">
    <property type="entry name" value="DUF6570"/>
    <property type="match status" value="1"/>
</dbReference>
<protein>
    <recommendedName>
        <fullName evidence="1">DUF6570 domain-containing protein</fullName>
    </recommendedName>
</protein>
<evidence type="ECO:0000313" key="3">
    <source>
        <dbReference type="Proteomes" id="UP000076761"/>
    </source>
</evidence>
<dbReference type="OrthoDB" id="3221862at2759"/>
<keyword evidence="3" id="KW-1185">Reference proteome</keyword>
<dbReference type="InterPro" id="IPR046700">
    <property type="entry name" value="DUF6570"/>
</dbReference>
<dbReference type="STRING" id="1314782.A0A165R0U3"/>
<dbReference type="EMBL" id="KV425588">
    <property type="protein sequence ID" value="KZT23150.1"/>
    <property type="molecule type" value="Genomic_DNA"/>
</dbReference>